<evidence type="ECO:0000256" key="2">
    <source>
        <dbReference type="ARBA" id="ARBA00010973"/>
    </source>
</evidence>
<dbReference type="OrthoDB" id="9787041at2"/>
<feature type="domain" description="NodB homology" evidence="5">
    <location>
        <begin position="61"/>
        <end position="297"/>
    </location>
</feature>
<dbReference type="PANTHER" id="PTHR43123">
    <property type="entry name" value="POLYSACCHARIDE DEACETYLASE-RELATED"/>
    <property type="match status" value="1"/>
</dbReference>
<name>A0A327KQ35_9BRAD</name>
<proteinExistence type="inferred from homology"/>
<gene>
    <name evidence="6" type="ORF">CH338_04390</name>
</gene>
<accession>A0A327KQ35</accession>
<evidence type="ECO:0000259" key="5">
    <source>
        <dbReference type="PROSITE" id="PS51677"/>
    </source>
</evidence>
<dbReference type="SUPFAM" id="SSF88713">
    <property type="entry name" value="Glycoside hydrolase/deacetylase"/>
    <property type="match status" value="1"/>
</dbReference>
<organism evidence="6 7">
    <name type="scientific">Rhodoplanes elegans</name>
    <dbReference type="NCBI Taxonomy" id="29408"/>
    <lineage>
        <taxon>Bacteria</taxon>
        <taxon>Pseudomonadati</taxon>
        <taxon>Pseudomonadota</taxon>
        <taxon>Alphaproteobacteria</taxon>
        <taxon>Hyphomicrobiales</taxon>
        <taxon>Nitrobacteraceae</taxon>
        <taxon>Rhodoplanes</taxon>
    </lineage>
</organism>
<reference evidence="6 7" key="1">
    <citation type="submission" date="2017-07" db="EMBL/GenBank/DDBJ databases">
        <title>Draft Genome Sequences of Select Purple Nonsulfur Bacteria.</title>
        <authorList>
            <person name="Lasarre B."/>
            <person name="Mckinlay J.B."/>
        </authorList>
    </citation>
    <scope>NUCLEOTIDE SEQUENCE [LARGE SCALE GENOMIC DNA]</scope>
    <source>
        <strain evidence="6 7">DSM 11907</strain>
    </source>
</reference>
<dbReference type="EMBL" id="NPEU01000027">
    <property type="protein sequence ID" value="RAI41010.1"/>
    <property type="molecule type" value="Genomic_DNA"/>
</dbReference>
<dbReference type="AlphaFoldDB" id="A0A327KQ35"/>
<dbReference type="RefSeq" id="WP_111355793.1">
    <property type="nucleotide sequence ID" value="NZ_NHSK01000121.1"/>
</dbReference>
<dbReference type="Pfam" id="PF01522">
    <property type="entry name" value="Polysacc_deac_1"/>
    <property type="match status" value="1"/>
</dbReference>
<dbReference type="Proteomes" id="UP000248863">
    <property type="component" value="Unassembled WGS sequence"/>
</dbReference>
<comment type="caution">
    <text evidence="6">The sequence shown here is derived from an EMBL/GenBank/DDBJ whole genome shotgun (WGS) entry which is preliminary data.</text>
</comment>
<dbReference type="InterPro" id="IPR002509">
    <property type="entry name" value="NODB_dom"/>
</dbReference>
<evidence type="ECO:0000256" key="4">
    <source>
        <dbReference type="ARBA" id="ARBA00032976"/>
    </source>
</evidence>
<comment type="function">
    <text evidence="1">Is involved in generating a small heat-stable compound (Nod), an acylated oligomer of N-acetylglucosamine, that stimulates mitosis in various plant protoplasts.</text>
</comment>
<keyword evidence="7" id="KW-1185">Reference proteome</keyword>
<dbReference type="Gene3D" id="3.20.20.370">
    <property type="entry name" value="Glycoside hydrolase/deacetylase"/>
    <property type="match status" value="1"/>
</dbReference>
<sequence>MSAELDFVARNTRVTRLDTAFRWPGGRHVAVILNLAYEAWSDGKAPGVGPMGNPLPAGAFDTNALSWGHYGVARGIDRLLRNLGRHKARASVMTSGVLAERTPAVLERMVEEGHEIVAHAWAQDVIPATLTLEQAKADIDKTTQAIESVSGKRPVGWISPRGTPSRDGSRLLIEAGYLWQGDVFDDERPYVQTCENGRIVAIPLTMEINDLPHAMRFGRSPRDYVTMFDDLLANVLASEDQAVVIDVTAHCHVFGRPSGAWAYEAIVKTVTERDDVYVATRAEIADHVLTSAGQGTAGRAPACCGGQARAS</sequence>
<evidence type="ECO:0000256" key="3">
    <source>
        <dbReference type="ARBA" id="ARBA00020071"/>
    </source>
</evidence>
<dbReference type="GO" id="GO:0005975">
    <property type="term" value="P:carbohydrate metabolic process"/>
    <property type="evidence" value="ECO:0007669"/>
    <property type="project" value="InterPro"/>
</dbReference>
<dbReference type="CDD" id="cd10916">
    <property type="entry name" value="CE4_PuuE_HpPgdA_like"/>
    <property type="match status" value="1"/>
</dbReference>
<dbReference type="GO" id="GO:0016810">
    <property type="term" value="F:hydrolase activity, acting on carbon-nitrogen (but not peptide) bonds"/>
    <property type="evidence" value="ECO:0007669"/>
    <property type="project" value="InterPro"/>
</dbReference>
<evidence type="ECO:0000313" key="7">
    <source>
        <dbReference type="Proteomes" id="UP000248863"/>
    </source>
</evidence>
<protein>
    <recommendedName>
        <fullName evidence="3">Chitooligosaccharide deacetylase</fullName>
    </recommendedName>
    <alternativeName>
        <fullName evidence="4">Nodulation protein B</fullName>
    </alternativeName>
</protein>
<evidence type="ECO:0000256" key="1">
    <source>
        <dbReference type="ARBA" id="ARBA00003236"/>
    </source>
</evidence>
<dbReference type="PROSITE" id="PS51677">
    <property type="entry name" value="NODB"/>
    <property type="match status" value="1"/>
</dbReference>
<dbReference type="PANTHER" id="PTHR43123:SF4">
    <property type="entry name" value="POLYSACCHARIDE DEACETYLASE"/>
    <property type="match status" value="1"/>
</dbReference>
<dbReference type="InterPro" id="IPR011330">
    <property type="entry name" value="Glyco_hydro/deAcase_b/a-brl"/>
</dbReference>
<evidence type="ECO:0000313" key="6">
    <source>
        <dbReference type="EMBL" id="RAI41010.1"/>
    </source>
</evidence>
<comment type="similarity">
    <text evidence="2">Belongs to the polysaccharide deacetylase family.</text>
</comment>